<dbReference type="Pfam" id="PF01171">
    <property type="entry name" value="ATP_bind_3"/>
    <property type="match status" value="1"/>
</dbReference>
<dbReference type="HAMAP" id="MF_01161">
    <property type="entry name" value="tRNA_Ile_lys_synt"/>
    <property type="match status" value="1"/>
</dbReference>
<keyword evidence="4 8" id="KW-0819">tRNA processing</keyword>
<dbReference type="InterPro" id="IPR012796">
    <property type="entry name" value="Lysidine-tRNA-synth_C"/>
</dbReference>
<dbReference type="EMBL" id="DRND01000298">
    <property type="protein sequence ID" value="HFC46980.1"/>
    <property type="molecule type" value="Genomic_DNA"/>
</dbReference>
<dbReference type="SUPFAM" id="SSF52402">
    <property type="entry name" value="Adenine nucleotide alpha hydrolases-like"/>
    <property type="match status" value="1"/>
</dbReference>
<dbReference type="PANTHER" id="PTHR43033:SF1">
    <property type="entry name" value="TRNA(ILE)-LYSIDINE SYNTHASE-RELATED"/>
    <property type="match status" value="1"/>
</dbReference>
<keyword evidence="2 8" id="KW-0963">Cytoplasm</keyword>
<reference evidence="10" key="1">
    <citation type="journal article" date="2020" name="mSystems">
        <title>Genome- and Community-Level Interaction Insights into Carbon Utilization and Element Cycling Functions of Hydrothermarchaeota in Hydrothermal Sediment.</title>
        <authorList>
            <person name="Zhou Z."/>
            <person name="Liu Y."/>
            <person name="Xu W."/>
            <person name="Pan J."/>
            <person name="Luo Z.H."/>
            <person name="Li M."/>
        </authorList>
    </citation>
    <scope>NUCLEOTIDE SEQUENCE [LARGE SCALE GENOMIC DNA]</scope>
    <source>
        <strain evidence="10">HyVt-503</strain>
    </source>
</reference>
<comment type="domain">
    <text evidence="8">The N-terminal region contains the highly conserved SGGXDS motif, predicted to be a P-loop motif involved in ATP binding.</text>
</comment>
<keyword evidence="3 8" id="KW-0436">Ligase</keyword>
<dbReference type="NCBIfam" id="TIGR02432">
    <property type="entry name" value="lysidine_TilS_N"/>
    <property type="match status" value="1"/>
</dbReference>
<organism evidence="10">
    <name type="scientific">Dissulfuribacter thermophilus</name>
    <dbReference type="NCBI Taxonomy" id="1156395"/>
    <lineage>
        <taxon>Bacteria</taxon>
        <taxon>Pseudomonadati</taxon>
        <taxon>Thermodesulfobacteriota</taxon>
        <taxon>Dissulfuribacteria</taxon>
        <taxon>Dissulfuribacterales</taxon>
        <taxon>Dissulfuribacteraceae</taxon>
        <taxon>Dissulfuribacter</taxon>
    </lineage>
</organism>
<comment type="caution">
    <text evidence="10">The sequence shown here is derived from an EMBL/GenBank/DDBJ whole genome shotgun (WGS) entry which is preliminary data.</text>
</comment>
<dbReference type="InterPro" id="IPR011063">
    <property type="entry name" value="TilS/TtcA_N"/>
</dbReference>
<evidence type="ECO:0000256" key="3">
    <source>
        <dbReference type="ARBA" id="ARBA00022598"/>
    </source>
</evidence>
<dbReference type="SMART" id="SM00977">
    <property type="entry name" value="TilS_C"/>
    <property type="match status" value="1"/>
</dbReference>
<evidence type="ECO:0000256" key="2">
    <source>
        <dbReference type="ARBA" id="ARBA00022490"/>
    </source>
</evidence>
<comment type="function">
    <text evidence="8">Ligates lysine onto the cytidine present at position 34 of the AUA codon-specific tRNA(Ile) that contains the anticodon CAU, in an ATP-dependent manner. Cytidine is converted to lysidine, thus changing the amino acid specificity of the tRNA from methionine to isoleucine.</text>
</comment>
<comment type="catalytic activity">
    <reaction evidence="7 8">
        <text>cytidine(34) in tRNA(Ile2) + L-lysine + ATP = lysidine(34) in tRNA(Ile2) + AMP + diphosphate + H(+)</text>
        <dbReference type="Rhea" id="RHEA:43744"/>
        <dbReference type="Rhea" id="RHEA-COMP:10625"/>
        <dbReference type="Rhea" id="RHEA-COMP:10670"/>
        <dbReference type="ChEBI" id="CHEBI:15378"/>
        <dbReference type="ChEBI" id="CHEBI:30616"/>
        <dbReference type="ChEBI" id="CHEBI:32551"/>
        <dbReference type="ChEBI" id="CHEBI:33019"/>
        <dbReference type="ChEBI" id="CHEBI:82748"/>
        <dbReference type="ChEBI" id="CHEBI:83665"/>
        <dbReference type="ChEBI" id="CHEBI:456215"/>
        <dbReference type="EC" id="6.3.4.19"/>
    </reaction>
</comment>
<proteinExistence type="inferred from homology"/>
<keyword evidence="6 8" id="KW-0067">ATP-binding</keyword>
<sequence>MLEKVRETLENLGVQKKDSILVACSGGPDSVALLLLLTELAQRGGDYAITVAHFNHGLRGSESDGDAHFVEGLAKTMGLECIVQRGDVKGRKHLTRETIQEAARALRYEFLREVRAQKGIKWIATAHTADDQAEEVILRLLRGTSLAGISGIPARTVDGIIRPLLQVEKNELLAYLADRGQIYRQDSSNQSSKYLRNLVRKRVIPELKRINPSILSAVSRTTRLLSEDNEFLEALAQRAYKEAIVFSDGAQVEFSVARLKELERPILRRVMKCALRHLNPQVFRSLRIEHLDALLALARDETSVKGVTLPKQIVAKRVYDRLKFYKKEGDTGRIQEGIVQPFTPTRLNGPGRVSLSGTAGALEIKDCGLGLSFNRHRGLIKRLYVDAGRLNFPLTVRSRQEGERFWPLGAPRPFKLKEFLISRKVPRHVRSIVPLILSDDDVVAVAGIEVSEKYKVSPETKQVYEVTWEPPEAIERELVPRN</sequence>
<dbReference type="GO" id="GO:0006400">
    <property type="term" value="P:tRNA modification"/>
    <property type="evidence" value="ECO:0007669"/>
    <property type="project" value="UniProtKB-UniRule"/>
</dbReference>
<evidence type="ECO:0000313" key="10">
    <source>
        <dbReference type="EMBL" id="HFC46980.1"/>
    </source>
</evidence>
<evidence type="ECO:0000256" key="8">
    <source>
        <dbReference type="HAMAP-Rule" id="MF_01161"/>
    </source>
</evidence>
<dbReference type="GO" id="GO:0032267">
    <property type="term" value="F:tRNA(Ile)-lysidine synthase activity"/>
    <property type="evidence" value="ECO:0007669"/>
    <property type="project" value="UniProtKB-EC"/>
</dbReference>
<dbReference type="Pfam" id="PF11734">
    <property type="entry name" value="TilS_C"/>
    <property type="match status" value="1"/>
</dbReference>
<dbReference type="Gene3D" id="3.40.50.620">
    <property type="entry name" value="HUPs"/>
    <property type="match status" value="1"/>
</dbReference>
<dbReference type="InterPro" id="IPR012094">
    <property type="entry name" value="tRNA_Ile_lys_synt"/>
</dbReference>
<keyword evidence="5 8" id="KW-0547">Nucleotide-binding</keyword>
<feature type="binding site" evidence="8">
    <location>
        <begin position="25"/>
        <end position="30"/>
    </location>
    <ligand>
        <name>ATP</name>
        <dbReference type="ChEBI" id="CHEBI:30616"/>
    </ligand>
</feature>
<dbReference type="Gene3D" id="3.30.465.60">
    <property type="match status" value="1"/>
</dbReference>
<comment type="subcellular location">
    <subcellularLocation>
        <location evidence="1 8">Cytoplasm</location>
    </subcellularLocation>
</comment>
<dbReference type="AlphaFoldDB" id="A0A7V2SZ05"/>
<dbReference type="EC" id="6.3.4.19" evidence="8"/>
<evidence type="ECO:0000256" key="1">
    <source>
        <dbReference type="ARBA" id="ARBA00004496"/>
    </source>
</evidence>
<evidence type="ECO:0000256" key="6">
    <source>
        <dbReference type="ARBA" id="ARBA00022840"/>
    </source>
</evidence>
<dbReference type="InterPro" id="IPR012795">
    <property type="entry name" value="tRNA_Ile_lys_synt_N"/>
</dbReference>
<evidence type="ECO:0000256" key="5">
    <source>
        <dbReference type="ARBA" id="ARBA00022741"/>
    </source>
</evidence>
<name>A0A7V2SZ05_9BACT</name>
<feature type="domain" description="Lysidine-tRNA(Ile) synthetase C-terminal" evidence="9">
    <location>
        <begin position="394"/>
        <end position="468"/>
    </location>
</feature>
<protein>
    <recommendedName>
        <fullName evidence="8">tRNA(Ile)-lysidine synthase</fullName>
        <ecNumber evidence="8">6.3.4.19</ecNumber>
    </recommendedName>
    <alternativeName>
        <fullName evidence="8">tRNA(Ile)-2-lysyl-cytidine synthase</fullName>
    </alternativeName>
    <alternativeName>
        <fullName evidence="8">tRNA(Ile)-lysidine synthetase</fullName>
    </alternativeName>
</protein>
<dbReference type="PANTHER" id="PTHR43033">
    <property type="entry name" value="TRNA(ILE)-LYSIDINE SYNTHASE-RELATED"/>
    <property type="match status" value="1"/>
</dbReference>
<gene>
    <name evidence="8 10" type="primary">tilS</name>
    <name evidence="10" type="ORF">ENJ63_03775</name>
</gene>
<dbReference type="Proteomes" id="UP000885797">
    <property type="component" value="Unassembled WGS sequence"/>
</dbReference>
<dbReference type="InterPro" id="IPR014729">
    <property type="entry name" value="Rossmann-like_a/b/a_fold"/>
</dbReference>
<comment type="similarity">
    <text evidence="8">Belongs to the tRNA(Ile)-lysidine synthase family.</text>
</comment>
<dbReference type="CDD" id="cd01992">
    <property type="entry name" value="TilS_N"/>
    <property type="match status" value="1"/>
</dbReference>
<accession>A0A7V2SZ05</accession>
<dbReference type="GO" id="GO:0005524">
    <property type="term" value="F:ATP binding"/>
    <property type="evidence" value="ECO:0007669"/>
    <property type="project" value="UniProtKB-UniRule"/>
</dbReference>
<evidence type="ECO:0000259" key="9">
    <source>
        <dbReference type="SMART" id="SM00977"/>
    </source>
</evidence>
<dbReference type="GO" id="GO:0005737">
    <property type="term" value="C:cytoplasm"/>
    <property type="evidence" value="ECO:0007669"/>
    <property type="project" value="UniProtKB-SubCell"/>
</dbReference>
<dbReference type="NCBIfam" id="TIGR02433">
    <property type="entry name" value="lysidine_TilS_C"/>
    <property type="match status" value="1"/>
</dbReference>
<evidence type="ECO:0000256" key="7">
    <source>
        <dbReference type="ARBA" id="ARBA00048539"/>
    </source>
</evidence>
<dbReference type="SUPFAM" id="SSF56037">
    <property type="entry name" value="PheT/TilS domain"/>
    <property type="match status" value="1"/>
</dbReference>
<dbReference type="SUPFAM" id="SSF82829">
    <property type="entry name" value="MesJ substrate recognition domain-like"/>
    <property type="match status" value="1"/>
</dbReference>
<evidence type="ECO:0000256" key="4">
    <source>
        <dbReference type="ARBA" id="ARBA00022694"/>
    </source>
</evidence>